<dbReference type="InterPro" id="IPR052077">
    <property type="entry name" value="CcrZ_PhaseVar_Mediator"/>
</dbReference>
<dbReference type="InterPro" id="IPR002575">
    <property type="entry name" value="Aminoglycoside_PTrfase"/>
</dbReference>
<dbReference type="SUPFAM" id="SSF56112">
    <property type="entry name" value="Protein kinase-like (PK-like)"/>
    <property type="match status" value="1"/>
</dbReference>
<feature type="domain" description="Aminoglycoside phosphotransferase" evidence="1">
    <location>
        <begin position="33"/>
        <end position="250"/>
    </location>
</feature>
<evidence type="ECO:0000313" key="3">
    <source>
        <dbReference type="Proteomes" id="UP000032049"/>
    </source>
</evidence>
<dbReference type="EMBL" id="JXRA01000038">
    <property type="protein sequence ID" value="KIO77344.1"/>
    <property type="molecule type" value="Genomic_DNA"/>
</dbReference>
<proteinExistence type="predicted"/>
<dbReference type="STRING" id="1503925.TH53_09900"/>
<evidence type="ECO:0000313" key="2">
    <source>
        <dbReference type="EMBL" id="KIO77344.1"/>
    </source>
</evidence>
<dbReference type="PANTHER" id="PTHR40086:SF1">
    <property type="entry name" value="CELL CYCLE REGULATOR CCRZ"/>
    <property type="match status" value="1"/>
</dbReference>
<keyword evidence="3" id="KW-1185">Reference proteome</keyword>
<sequence>MQIPENLIPAAKLAAVEKALFKTFDTTAVEEIILLTGGLSASAVYRIKVNDQYYVLKLDNPVPVIQDDQLSCMEIAAAAGIAPAVYHLDKAAGVTITGFIPPVPLVFDHPDKLLSELAKTIRRIHELPYFPHENSLQDTVDGLIGQFKMSGMLTGPVFDECFAHYETIRQQYPWFDTDKVSSHNDLNPNNMVFDGKKIWIIDWDAAFKNDRYVDLAITANFYITTQEQEELFLETYFGRDLHSYHRARFFVMRLVCRLVYAMLMFKLADGSKTGGIKHNPEMNNISLKELKIQLGSGALSLADYNGQMFFGKALMNEALHYMQSPRFAQSIALL</sequence>
<reference evidence="2 3" key="1">
    <citation type="submission" date="2015-01" db="EMBL/GenBank/DDBJ databases">
        <title>Draft genome sequence of Pedobacter sp. NL19 isolated from sludge of an effluent treatment pond in an abandoned uranium mine.</title>
        <authorList>
            <person name="Santos T."/>
            <person name="Caetano T."/>
            <person name="Covas C."/>
            <person name="Cruz A."/>
            <person name="Mendo S."/>
        </authorList>
    </citation>
    <scope>NUCLEOTIDE SEQUENCE [LARGE SCALE GENOMIC DNA]</scope>
    <source>
        <strain evidence="2 3">NL19</strain>
    </source>
</reference>
<dbReference type="InterPro" id="IPR011009">
    <property type="entry name" value="Kinase-like_dom_sf"/>
</dbReference>
<dbReference type="Gene3D" id="3.30.200.20">
    <property type="entry name" value="Phosphorylase Kinase, domain 1"/>
    <property type="match status" value="1"/>
</dbReference>
<accession>A0A0D0FXW3</accession>
<dbReference type="Proteomes" id="UP000032049">
    <property type="component" value="Unassembled WGS sequence"/>
</dbReference>
<gene>
    <name evidence="2" type="ORF">TH53_09900</name>
</gene>
<organism evidence="2 3">
    <name type="scientific">Pedobacter lusitanus</name>
    <dbReference type="NCBI Taxonomy" id="1503925"/>
    <lineage>
        <taxon>Bacteria</taxon>
        <taxon>Pseudomonadati</taxon>
        <taxon>Bacteroidota</taxon>
        <taxon>Sphingobacteriia</taxon>
        <taxon>Sphingobacteriales</taxon>
        <taxon>Sphingobacteriaceae</taxon>
        <taxon>Pedobacter</taxon>
    </lineage>
</organism>
<dbReference type="Gene3D" id="3.90.1200.10">
    <property type="match status" value="1"/>
</dbReference>
<evidence type="ECO:0000259" key="1">
    <source>
        <dbReference type="Pfam" id="PF01636"/>
    </source>
</evidence>
<dbReference type="AlphaFoldDB" id="A0A0D0FXW3"/>
<dbReference type="PANTHER" id="PTHR40086">
    <property type="entry name" value="PHOSPHOTRANSFERASE YTMP-RELATED"/>
    <property type="match status" value="1"/>
</dbReference>
<name>A0A0D0FXW3_9SPHI</name>
<comment type="caution">
    <text evidence="2">The sequence shown here is derived from an EMBL/GenBank/DDBJ whole genome shotgun (WGS) entry which is preliminary data.</text>
</comment>
<dbReference type="OrthoDB" id="179763at2"/>
<protein>
    <recommendedName>
        <fullName evidence="1">Aminoglycoside phosphotransferase domain-containing protein</fullName>
    </recommendedName>
</protein>
<dbReference type="RefSeq" id="WP_041881247.1">
    <property type="nucleotide sequence ID" value="NZ_CP157278.1"/>
</dbReference>
<dbReference type="Pfam" id="PF01636">
    <property type="entry name" value="APH"/>
    <property type="match status" value="1"/>
</dbReference>